<sequence length="140" mass="15459">MKQEIAIDEGGSGGVKKGQRKEEKRGGKKGLGAAWLGFAVVVGEGQAMLKQESCGCGGRRGGWLWVYGNVRKEGYSGFEMVVVDLLHKEREEKKRSVEGGNGCYEKKEEGWLVRDLLGIHLNGGRYHALAILYNKQLLHL</sequence>
<evidence type="ECO:0000256" key="1">
    <source>
        <dbReference type="SAM" id="MobiDB-lite"/>
    </source>
</evidence>
<reference evidence="2 3" key="1">
    <citation type="submission" date="2024-01" db="EMBL/GenBank/DDBJ databases">
        <title>The genomes of 5 underutilized Papilionoideae crops provide insights into root nodulation and disease resistanc.</title>
        <authorList>
            <person name="Yuan L."/>
        </authorList>
    </citation>
    <scope>NUCLEOTIDE SEQUENCE [LARGE SCALE GENOMIC DNA]</scope>
    <source>
        <strain evidence="2">ZHUSHIDOU_FW_LH</strain>
        <tissue evidence="2">Leaf</tissue>
    </source>
</reference>
<feature type="region of interest" description="Disordered" evidence="1">
    <location>
        <begin position="1"/>
        <end position="26"/>
    </location>
</feature>
<accession>A0AAN9HPM4</accession>
<dbReference type="Proteomes" id="UP001372338">
    <property type="component" value="Unassembled WGS sequence"/>
</dbReference>
<protein>
    <submittedName>
        <fullName evidence="2">Uncharacterized protein</fullName>
    </submittedName>
</protein>
<gene>
    <name evidence="2" type="ORF">RIF29_39459</name>
</gene>
<evidence type="ECO:0000313" key="3">
    <source>
        <dbReference type="Proteomes" id="UP001372338"/>
    </source>
</evidence>
<proteinExistence type="predicted"/>
<dbReference type="EMBL" id="JAYWIO010000008">
    <property type="protein sequence ID" value="KAK7244634.1"/>
    <property type="molecule type" value="Genomic_DNA"/>
</dbReference>
<evidence type="ECO:0000313" key="2">
    <source>
        <dbReference type="EMBL" id="KAK7244634.1"/>
    </source>
</evidence>
<organism evidence="2 3">
    <name type="scientific">Crotalaria pallida</name>
    <name type="common">Smooth rattlebox</name>
    <name type="synonym">Crotalaria striata</name>
    <dbReference type="NCBI Taxonomy" id="3830"/>
    <lineage>
        <taxon>Eukaryota</taxon>
        <taxon>Viridiplantae</taxon>
        <taxon>Streptophyta</taxon>
        <taxon>Embryophyta</taxon>
        <taxon>Tracheophyta</taxon>
        <taxon>Spermatophyta</taxon>
        <taxon>Magnoliopsida</taxon>
        <taxon>eudicotyledons</taxon>
        <taxon>Gunneridae</taxon>
        <taxon>Pentapetalae</taxon>
        <taxon>rosids</taxon>
        <taxon>fabids</taxon>
        <taxon>Fabales</taxon>
        <taxon>Fabaceae</taxon>
        <taxon>Papilionoideae</taxon>
        <taxon>50 kb inversion clade</taxon>
        <taxon>genistoids sensu lato</taxon>
        <taxon>core genistoids</taxon>
        <taxon>Crotalarieae</taxon>
        <taxon>Crotalaria</taxon>
    </lineage>
</organism>
<keyword evidence="3" id="KW-1185">Reference proteome</keyword>
<comment type="caution">
    <text evidence="2">The sequence shown here is derived from an EMBL/GenBank/DDBJ whole genome shotgun (WGS) entry which is preliminary data.</text>
</comment>
<name>A0AAN9HPM4_CROPI</name>
<dbReference type="AlphaFoldDB" id="A0AAN9HPM4"/>